<name>A0A5R8M972_9GAMM</name>
<evidence type="ECO:0000313" key="3">
    <source>
        <dbReference type="Proteomes" id="UP000306973"/>
    </source>
</evidence>
<gene>
    <name evidence="2" type="ORF">FEI13_17275</name>
</gene>
<evidence type="ECO:0000256" key="1">
    <source>
        <dbReference type="SAM" id="Phobius"/>
    </source>
</evidence>
<reference evidence="2 3" key="1">
    <citation type="journal article" date="2007" name="Int. J. Syst. Evol. Microbiol.">
        <title>Halomonas saccharevitans sp. nov., Halomonas arcis sp. nov. and Halomonas subterranea sp. nov., halophilic bacteria isolated from hypersaline environments of China.</title>
        <authorList>
            <person name="Xu X.W."/>
            <person name="Wu Y.H."/>
            <person name="Zhou Z."/>
            <person name="Wang C.S."/>
            <person name="Zhou Y.G."/>
            <person name="Zhang H.B."/>
            <person name="Wang Y."/>
            <person name="Wu M."/>
        </authorList>
    </citation>
    <scope>NUCLEOTIDE SEQUENCE [LARGE SCALE GENOMIC DNA]</scope>
    <source>
        <strain evidence="2 3">TBZ3</strain>
    </source>
</reference>
<proteinExistence type="predicted"/>
<feature type="transmembrane region" description="Helical" evidence="1">
    <location>
        <begin position="26"/>
        <end position="46"/>
    </location>
</feature>
<dbReference type="AlphaFoldDB" id="A0A5R8M972"/>
<keyword evidence="1" id="KW-1133">Transmembrane helix</keyword>
<dbReference type="EMBL" id="VBUI01000035">
    <property type="protein sequence ID" value="TLF46040.1"/>
    <property type="molecule type" value="Genomic_DNA"/>
</dbReference>
<sequence>MSDLKLIFYQLTRPVSYLFIKHKDKYIYDWVVPSVTLAALSALSYFMSFQLIDMYRFLAGVSGFLSSLPGFFVAALAAIATFNRLDIDKPMAGENPPKVETLINTQYRDVELSRRRFLCMLFSFLAVQSIVLSVVGLIPESFGFYGDGKINVSGNVAYSFLAFYFFFAIQLLTATMHGMYYLGDRIHYG</sequence>
<dbReference type="RefSeq" id="WP_138182754.1">
    <property type="nucleotide sequence ID" value="NZ_VBUI01000035.1"/>
</dbReference>
<feature type="transmembrane region" description="Helical" evidence="1">
    <location>
        <begin position="158"/>
        <end position="182"/>
    </location>
</feature>
<keyword evidence="3" id="KW-1185">Reference proteome</keyword>
<keyword evidence="1" id="KW-0472">Membrane</keyword>
<feature type="transmembrane region" description="Helical" evidence="1">
    <location>
        <begin position="117"/>
        <end position="138"/>
    </location>
</feature>
<protein>
    <submittedName>
        <fullName evidence="2">Uncharacterized protein</fullName>
    </submittedName>
</protein>
<feature type="transmembrane region" description="Helical" evidence="1">
    <location>
        <begin position="58"/>
        <end position="82"/>
    </location>
</feature>
<dbReference type="Proteomes" id="UP000306973">
    <property type="component" value="Unassembled WGS sequence"/>
</dbReference>
<organism evidence="2 3">
    <name type="scientific">Halomonas urmiana</name>
    <dbReference type="NCBI Taxonomy" id="490901"/>
    <lineage>
        <taxon>Bacteria</taxon>
        <taxon>Pseudomonadati</taxon>
        <taxon>Pseudomonadota</taxon>
        <taxon>Gammaproteobacteria</taxon>
        <taxon>Oceanospirillales</taxon>
        <taxon>Halomonadaceae</taxon>
        <taxon>Halomonas</taxon>
    </lineage>
</organism>
<keyword evidence="1" id="KW-0812">Transmembrane</keyword>
<dbReference type="OrthoDB" id="8457152at2"/>
<evidence type="ECO:0000313" key="2">
    <source>
        <dbReference type="EMBL" id="TLF46040.1"/>
    </source>
</evidence>
<accession>A0A5R8M972</accession>
<comment type="caution">
    <text evidence="2">The sequence shown here is derived from an EMBL/GenBank/DDBJ whole genome shotgun (WGS) entry which is preliminary data.</text>
</comment>